<dbReference type="Gene3D" id="1.10.357.10">
    <property type="entry name" value="Tetracycline Repressor, domain 2"/>
    <property type="match status" value="1"/>
</dbReference>
<protein>
    <submittedName>
        <fullName evidence="6">Transcriptional regulator, TetR family</fullName>
    </submittedName>
</protein>
<evidence type="ECO:0000256" key="2">
    <source>
        <dbReference type="ARBA" id="ARBA00023125"/>
    </source>
</evidence>
<dbReference type="PANTHER" id="PTHR47506">
    <property type="entry name" value="TRANSCRIPTIONAL REGULATORY PROTEIN"/>
    <property type="match status" value="1"/>
</dbReference>
<gene>
    <name evidence="6" type="ordered locus">Hoch_5198</name>
</gene>
<dbReference type="RefSeq" id="WP_012830278.1">
    <property type="nucleotide sequence ID" value="NC_013440.1"/>
</dbReference>
<dbReference type="Proteomes" id="UP000001880">
    <property type="component" value="Chromosome"/>
</dbReference>
<evidence type="ECO:0000256" key="4">
    <source>
        <dbReference type="PROSITE-ProRule" id="PRU00335"/>
    </source>
</evidence>
<dbReference type="AlphaFoldDB" id="D0LWN6"/>
<dbReference type="OrthoDB" id="270177at2"/>
<reference evidence="6 7" key="1">
    <citation type="journal article" date="2010" name="Stand. Genomic Sci.">
        <title>Complete genome sequence of Haliangium ochraceum type strain (SMP-2).</title>
        <authorList>
            <consortium name="US DOE Joint Genome Institute (JGI-PGF)"/>
            <person name="Ivanova N."/>
            <person name="Daum C."/>
            <person name="Lang E."/>
            <person name="Abt B."/>
            <person name="Kopitz M."/>
            <person name="Saunders E."/>
            <person name="Lapidus A."/>
            <person name="Lucas S."/>
            <person name="Glavina Del Rio T."/>
            <person name="Nolan M."/>
            <person name="Tice H."/>
            <person name="Copeland A."/>
            <person name="Cheng J.F."/>
            <person name="Chen F."/>
            <person name="Bruce D."/>
            <person name="Goodwin L."/>
            <person name="Pitluck S."/>
            <person name="Mavromatis K."/>
            <person name="Pati A."/>
            <person name="Mikhailova N."/>
            <person name="Chen A."/>
            <person name="Palaniappan K."/>
            <person name="Land M."/>
            <person name="Hauser L."/>
            <person name="Chang Y.J."/>
            <person name="Jeffries C.D."/>
            <person name="Detter J.C."/>
            <person name="Brettin T."/>
            <person name="Rohde M."/>
            <person name="Goker M."/>
            <person name="Bristow J."/>
            <person name="Markowitz V."/>
            <person name="Eisen J.A."/>
            <person name="Hugenholtz P."/>
            <person name="Kyrpides N.C."/>
            <person name="Klenk H.P."/>
        </authorList>
    </citation>
    <scope>NUCLEOTIDE SEQUENCE [LARGE SCALE GENOMIC DNA]</scope>
    <source>
        <strain evidence="7">DSM 14365 / CIP 107738 / JCM 11303 / AJ 13395 / SMP-2</strain>
    </source>
</reference>
<dbReference type="KEGG" id="hoh:Hoch_5198"/>
<dbReference type="PROSITE" id="PS50977">
    <property type="entry name" value="HTH_TETR_2"/>
    <property type="match status" value="1"/>
</dbReference>
<evidence type="ECO:0000256" key="1">
    <source>
        <dbReference type="ARBA" id="ARBA00023015"/>
    </source>
</evidence>
<dbReference type="InterPro" id="IPR036271">
    <property type="entry name" value="Tet_transcr_reg_TetR-rel_C_sf"/>
</dbReference>
<keyword evidence="2 4" id="KW-0238">DNA-binding</keyword>
<dbReference type="InterPro" id="IPR009057">
    <property type="entry name" value="Homeodomain-like_sf"/>
</dbReference>
<evidence type="ECO:0000313" key="7">
    <source>
        <dbReference type="Proteomes" id="UP000001880"/>
    </source>
</evidence>
<proteinExistence type="predicted"/>
<accession>D0LWN6</accession>
<name>D0LWN6_HALO1</name>
<evidence type="ECO:0000259" key="5">
    <source>
        <dbReference type="PROSITE" id="PS50977"/>
    </source>
</evidence>
<dbReference type="InterPro" id="IPR001647">
    <property type="entry name" value="HTH_TetR"/>
</dbReference>
<dbReference type="HOGENOM" id="CLU_069356_28_0_7"/>
<dbReference type="SUPFAM" id="SSF48498">
    <property type="entry name" value="Tetracyclin repressor-like, C-terminal domain"/>
    <property type="match status" value="1"/>
</dbReference>
<keyword evidence="7" id="KW-1185">Reference proteome</keyword>
<evidence type="ECO:0000256" key="3">
    <source>
        <dbReference type="ARBA" id="ARBA00023163"/>
    </source>
</evidence>
<keyword evidence="3" id="KW-0804">Transcription</keyword>
<dbReference type="Pfam" id="PF00440">
    <property type="entry name" value="TetR_N"/>
    <property type="match status" value="1"/>
</dbReference>
<dbReference type="EMBL" id="CP001804">
    <property type="protein sequence ID" value="ACY17686.1"/>
    <property type="molecule type" value="Genomic_DNA"/>
</dbReference>
<feature type="domain" description="HTH tetR-type" evidence="5">
    <location>
        <begin position="6"/>
        <end position="66"/>
    </location>
</feature>
<dbReference type="STRING" id="502025.Hoch_5198"/>
<dbReference type="SUPFAM" id="SSF46689">
    <property type="entry name" value="Homeodomain-like"/>
    <property type="match status" value="1"/>
</dbReference>
<dbReference type="InterPro" id="IPR011075">
    <property type="entry name" value="TetR_C"/>
</dbReference>
<sequence length="193" mass="21376">MPRPKTFDEDEVLERALEVFWRHGYEGASLPELTKAMGINRPSMYATFGNKEQLFHKAVARYTEKAGVHREAALAQPTARAVVQTLLASTVEHLSRRDTPRGCLTVQGALTCGKGTNEVSAVLIEHRHKADEKLRKRFARAKREGDLPADADPGDLARFVSTVIWGLAVRSTNGASKRELQRVADLALTPFLT</sequence>
<dbReference type="PRINTS" id="PR00455">
    <property type="entry name" value="HTHTETR"/>
</dbReference>
<evidence type="ECO:0000313" key="6">
    <source>
        <dbReference type="EMBL" id="ACY17686.1"/>
    </source>
</evidence>
<dbReference type="Gene3D" id="1.10.10.60">
    <property type="entry name" value="Homeodomain-like"/>
    <property type="match status" value="1"/>
</dbReference>
<feature type="DNA-binding region" description="H-T-H motif" evidence="4">
    <location>
        <begin position="29"/>
        <end position="48"/>
    </location>
</feature>
<organism evidence="6 7">
    <name type="scientific">Haliangium ochraceum (strain DSM 14365 / JCM 11303 / SMP-2)</name>
    <dbReference type="NCBI Taxonomy" id="502025"/>
    <lineage>
        <taxon>Bacteria</taxon>
        <taxon>Pseudomonadati</taxon>
        <taxon>Myxococcota</taxon>
        <taxon>Polyangia</taxon>
        <taxon>Haliangiales</taxon>
        <taxon>Kofleriaceae</taxon>
        <taxon>Haliangium</taxon>
    </lineage>
</organism>
<keyword evidence="1" id="KW-0805">Transcription regulation</keyword>
<dbReference type="GO" id="GO:0003677">
    <property type="term" value="F:DNA binding"/>
    <property type="evidence" value="ECO:0007669"/>
    <property type="project" value="UniProtKB-UniRule"/>
</dbReference>
<dbReference type="eggNOG" id="COG1309">
    <property type="taxonomic scope" value="Bacteria"/>
</dbReference>
<dbReference type="PANTHER" id="PTHR47506:SF1">
    <property type="entry name" value="HTH-TYPE TRANSCRIPTIONAL REGULATOR YJDC"/>
    <property type="match status" value="1"/>
</dbReference>
<dbReference type="Pfam" id="PF16925">
    <property type="entry name" value="TetR_C_13"/>
    <property type="match status" value="1"/>
</dbReference>